<dbReference type="HOGENOM" id="CLU_082783_0_0_1"/>
<protein>
    <recommendedName>
        <fullName evidence="5">MYND-type domain-containing protein</fullName>
    </recommendedName>
</protein>
<name>A0A067SU66_GALM3</name>
<evidence type="ECO:0000256" key="2">
    <source>
        <dbReference type="ARBA" id="ARBA00022771"/>
    </source>
</evidence>
<dbReference type="SUPFAM" id="SSF144232">
    <property type="entry name" value="HIT/MYND zinc finger-like"/>
    <property type="match status" value="1"/>
</dbReference>
<gene>
    <name evidence="6" type="ORF">GALMADRAFT_250368</name>
</gene>
<dbReference type="Pfam" id="PF01753">
    <property type="entry name" value="zf-MYND"/>
    <property type="match status" value="1"/>
</dbReference>
<keyword evidence="2 4" id="KW-0863">Zinc-finger</keyword>
<dbReference type="EMBL" id="KL142383">
    <property type="protein sequence ID" value="KDR74426.1"/>
    <property type="molecule type" value="Genomic_DNA"/>
</dbReference>
<evidence type="ECO:0000259" key="5">
    <source>
        <dbReference type="PROSITE" id="PS50865"/>
    </source>
</evidence>
<keyword evidence="7" id="KW-1185">Reference proteome</keyword>
<evidence type="ECO:0000313" key="6">
    <source>
        <dbReference type="EMBL" id="KDR74426.1"/>
    </source>
</evidence>
<dbReference type="AlphaFoldDB" id="A0A067SU66"/>
<evidence type="ECO:0000256" key="3">
    <source>
        <dbReference type="ARBA" id="ARBA00022833"/>
    </source>
</evidence>
<dbReference type="Gene3D" id="6.10.140.2220">
    <property type="match status" value="1"/>
</dbReference>
<dbReference type="InterPro" id="IPR002893">
    <property type="entry name" value="Znf_MYND"/>
</dbReference>
<accession>A0A067SU66</accession>
<evidence type="ECO:0000256" key="1">
    <source>
        <dbReference type="ARBA" id="ARBA00022723"/>
    </source>
</evidence>
<dbReference type="Proteomes" id="UP000027222">
    <property type="component" value="Unassembled WGS sequence"/>
</dbReference>
<keyword evidence="3" id="KW-0862">Zinc</keyword>
<dbReference type="GO" id="GO:0008270">
    <property type="term" value="F:zinc ion binding"/>
    <property type="evidence" value="ECO:0007669"/>
    <property type="project" value="UniProtKB-KW"/>
</dbReference>
<reference evidence="7" key="1">
    <citation type="journal article" date="2014" name="Proc. Natl. Acad. Sci. U.S.A.">
        <title>Extensive sampling of basidiomycete genomes demonstrates inadequacy of the white-rot/brown-rot paradigm for wood decay fungi.</title>
        <authorList>
            <person name="Riley R."/>
            <person name="Salamov A.A."/>
            <person name="Brown D.W."/>
            <person name="Nagy L.G."/>
            <person name="Floudas D."/>
            <person name="Held B.W."/>
            <person name="Levasseur A."/>
            <person name="Lombard V."/>
            <person name="Morin E."/>
            <person name="Otillar R."/>
            <person name="Lindquist E.A."/>
            <person name="Sun H."/>
            <person name="LaButti K.M."/>
            <person name="Schmutz J."/>
            <person name="Jabbour D."/>
            <person name="Luo H."/>
            <person name="Baker S.E."/>
            <person name="Pisabarro A.G."/>
            <person name="Walton J.D."/>
            <person name="Blanchette R.A."/>
            <person name="Henrissat B."/>
            <person name="Martin F."/>
            <person name="Cullen D."/>
            <person name="Hibbett D.S."/>
            <person name="Grigoriev I.V."/>
        </authorList>
    </citation>
    <scope>NUCLEOTIDE SEQUENCE [LARGE SCALE GENOMIC DNA]</scope>
    <source>
        <strain evidence="7">CBS 339.88</strain>
    </source>
</reference>
<dbReference type="OrthoDB" id="5231159at2759"/>
<dbReference type="Pfam" id="PF26632">
    <property type="entry name" value="DUF8205"/>
    <property type="match status" value="1"/>
</dbReference>
<evidence type="ECO:0000256" key="4">
    <source>
        <dbReference type="PROSITE-ProRule" id="PRU00134"/>
    </source>
</evidence>
<evidence type="ECO:0000313" key="7">
    <source>
        <dbReference type="Proteomes" id="UP000027222"/>
    </source>
</evidence>
<keyword evidence="1" id="KW-0479">Metal-binding</keyword>
<proteinExistence type="predicted"/>
<dbReference type="PROSITE" id="PS50865">
    <property type="entry name" value="ZF_MYND_2"/>
    <property type="match status" value="1"/>
</dbReference>
<feature type="domain" description="MYND-type" evidence="5">
    <location>
        <begin position="27"/>
        <end position="50"/>
    </location>
</feature>
<dbReference type="InterPro" id="IPR058518">
    <property type="entry name" value="DUF8205"/>
</dbReference>
<organism evidence="6 7">
    <name type="scientific">Galerina marginata (strain CBS 339.88)</name>
    <dbReference type="NCBI Taxonomy" id="685588"/>
    <lineage>
        <taxon>Eukaryota</taxon>
        <taxon>Fungi</taxon>
        <taxon>Dikarya</taxon>
        <taxon>Basidiomycota</taxon>
        <taxon>Agaricomycotina</taxon>
        <taxon>Agaricomycetes</taxon>
        <taxon>Agaricomycetidae</taxon>
        <taxon>Agaricales</taxon>
        <taxon>Agaricineae</taxon>
        <taxon>Strophariaceae</taxon>
        <taxon>Galerina</taxon>
    </lineage>
</organism>
<sequence>MNIKNLQRAPTVREFHDRWSVTRPVLGCKVLPYCSRECQKNDWPEHKLVCSDPEVQSNYVRKYIARIHGDQGFLPFIRLALLAELYHKFTSANPQPQKVCVVRAVMSIQPRDATHLKALEDIDIPLTSLFGKEMMGSFLFIDVVDISNTTVHPLDDRSKAIWQAHRDEINKEGHLDAHVVLAKFDYWNQTVLMVPFAVSSLDLEDHSAGGLENPKMLRELNAAINREALEGTNLKKRLCVLGDNDKKHVRIHAVARKVWEAKHGRKAPSCV</sequence>